<feature type="transmembrane region" description="Helical" evidence="1">
    <location>
        <begin position="85"/>
        <end position="101"/>
    </location>
</feature>
<feature type="transmembrane region" description="Helical" evidence="1">
    <location>
        <begin position="121"/>
        <end position="143"/>
    </location>
</feature>
<keyword evidence="1" id="KW-1133">Transmembrane helix</keyword>
<organism evidence="2 3">
    <name type="scientific">Anthurium mosaic-associated virus</name>
    <dbReference type="NCBI Taxonomy" id="664255"/>
    <lineage>
        <taxon>Viruses</taxon>
        <taxon>Riboviria</taxon>
        <taxon>Orthornavirae</taxon>
        <taxon>Duplornaviricota</taxon>
        <taxon>Chrymotiviricetes</taxon>
        <taxon>Ghabrivirales</taxon>
        <taxon>Alphatotivirineae</taxon>
        <taxon>Chrysoviridae</taxon>
        <taxon>Alphachrysovirus</taxon>
        <taxon>Alphachrysovirus anthurii</taxon>
    </lineage>
</organism>
<reference evidence="2 3" key="1">
    <citation type="submission" date="2009-04" db="EMBL/GenBank/DDBJ databases">
        <title>Characterization of mycovirus-like dsRNAs associated with a virus-like disease of Anthurium sp.</title>
        <authorList>
            <person name="Melzer M.J."/>
            <person name="Sether D.M."/>
            <person name="Borth W.B."/>
            <person name="Bushe B."/>
            <person name="Nelson S.C."/>
            <person name="Shintaku M."/>
            <person name="Sewake K.T."/>
            <person name="Hu J.S."/>
        </authorList>
    </citation>
    <scope>NUCLEOTIDE SEQUENCE [LARGE SCALE GENOMIC DNA]</scope>
    <source>
        <strain evidence="2 3">PHA</strain>
    </source>
</reference>
<dbReference type="RefSeq" id="YP_009667027.1">
    <property type="nucleotide sequence ID" value="NC_043678.1"/>
</dbReference>
<feature type="transmembrane region" description="Helical" evidence="1">
    <location>
        <begin position="155"/>
        <end position="172"/>
    </location>
</feature>
<dbReference type="PROSITE" id="PS51257">
    <property type="entry name" value="PROKAR_LIPOPROTEIN"/>
    <property type="match status" value="1"/>
</dbReference>
<keyword evidence="3" id="KW-1185">Reference proteome</keyword>
<dbReference type="Proteomes" id="UP000297152">
    <property type="component" value="Genome"/>
</dbReference>
<proteinExistence type="predicted"/>
<feature type="transmembrane region" description="Helical" evidence="1">
    <location>
        <begin position="210"/>
        <end position="230"/>
    </location>
</feature>
<evidence type="ECO:0000313" key="3">
    <source>
        <dbReference type="Proteomes" id="UP000297152"/>
    </source>
</evidence>
<name>D9U547_9VIRU</name>
<keyword evidence="1" id="KW-0812">Transmembrane</keyword>
<accession>D9U547</accession>
<evidence type="ECO:0000256" key="1">
    <source>
        <dbReference type="SAM" id="Phobius"/>
    </source>
</evidence>
<dbReference type="KEGG" id="vg:40527387"/>
<keyword evidence="1" id="KW-0472">Membrane</keyword>
<protein>
    <submittedName>
        <fullName evidence="2">p26</fullName>
    </submittedName>
</protein>
<evidence type="ECO:0000313" key="2">
    <source>
        <dbReference type="EMBL" id="ACU11567.1"/>
    </source>
</evidence>
<dbReference type="EMBL" id="FJ899677">
    <property type="protein sequence ID" value="ACU11567.1"/>
    <property type="molecule type" value="Genomic_RNA"/>
</dbReference>
<dbReference type="GeneID" id="40527387"/>
<sequence length="241" mass="26308">MTTPYPRFAINRAAGSISNQSFFSCSLLKYSTNSLPVRLCPCSLRPSHNAWATHNPSPTTCFTFSFVPSAVTSLMNVSIPLNPKLSAIFLMKLIFGGFLAFRPPLFNLSVASMSSSSLLSFPFSGFTPASAFVFSFLLSPLFCLSSFSILSSRSLCALSFCSLLSFSIPRYVLKKSNLSFSIVSLPTLGSYSSFQFVSRYTSSYTPYPPSILAIVLWLTISSPIFCIALYPQNIIISSLSP</sequence>